<proteinExistence type="inferred from homology"/>
<evidence type="ECO:0000256" key="2">
    <source>
        <dbReference type="ARBA" id="ARBA00022741"/>
    </source>
</evidence>
<dbReference type="PROSITE" id="PS01036">
    <property type="entry name" value="HSP70_3"/>
    <property type="match status" value="1"/>
</dbReference>
<evidence type="ECO:0000256" key="3">
    <source>
        <dbReference type="ARBA" id="ARBA00022840"/>
    </source>
</evidence>
<dbReference type="SUPFAM" id="SSF100920">
    <property type="entry name" value="Heat shock protein 70kD (HSP70), peptide-binding domain"/>
    <property type="match status" value="1"/>
</dbReference>
<keyword evidence="5" id="KW-1185">Reference proteome</keyword>
<comment type="similarity">
    <text evidence="1">Belongs to the heat shock protein 70 family.</text>
</comment>
<dbReference type="EMBL" id="ABVL01000001">
    <property type="protein sequence ID" value="EDY22217.1"/>
    <property type="molecule type" value="Genomic_DNA"/>
</dbReference>
<dbReference type="Gene3D" id="2.60.34.10">
    <property type="entry name" value="Substrate Binding Domain Of DNAk, Chain A, domain 1"/>
    <property type="match status" value="1"/>
</dbReference>
<organism evidence="4 5">
    <name type="scientific">Chthoniobacter flavus Ellin428</name>
    <dbReference type="NCBI Taxonomy" id="497964"/>
    <lineage>
        <taxon>Bacteria</taxon>
        <taxon>Pseudomonadati</taxon>
        <taxon>Verrucomicrobiota</taxon>
        <taxon>Spartobacteria</taxon>
        <taxon>Chthoniobacterales</taxon>
        <taxon>Chthoniobacteraceae</taxon>
        <taxon>Chthoniobacter</taxon>
    </lineage>
</organism>
<evidence type="ECO:0000313" key="5">
    <source>
        <dbReference type="Proteomes" id="UP000005824"/>
    </source>
</evidence>
<reference evidence="4 5" key="1">
    <citation type="journal article" date="2011" name="J. Bacteriol.">
        <title>Genome sequence of Chthoniobacter flavus Ellin428, an aerobic heterotrophic soil bacterium.</title>
        <authorList>
            <person name="Kant R."/>
            <person name="van Passel M.W."/>
            <person name="Palva A."/>
            <person name="Lucas S."/>
            <person name="Lapidus A."/>
            <person name="Glavina Del Rio T."/>
            <person name="Dalin E."/>
            <person name="Tice H."/>
            <person name="Bruce D."/>
            <person name="Goodwin L."/>
            <person name="Pitluck S."/>
            <person name="Larimer F.W."/>
            <person name="Land M.L."/>
            <person name="Hauser L."/>
            <person name="Sangwan P."/>
            <person name="de Vos W.M."/>
            <person name="Janssen P.H."/>
            <person name="Smidt H."/>
        </authorList>
    </citation>
    <scope>NUCLEOTIDE SEQUENCE [LARGE SCALE GENOMIC DNA]</scope>
    <source>
        <strain evidence="4 5">Ellin428</strain>
    </source>
</reference>
<dbReference type="PANTHER" id="PTHR19375">
    <property type="entry name" value="HEAT SHOCK PROTEIN 70KDA"/>
    <property type="match status" value="1"/>
</dbReference>
<dbReference type="GO" id="GO:0140662">
    <property type="term" value="F:ATP-dependent protein folding chaperone"/>
    <property type="evidence" value="ECO:0007669"/>
    <property type="project" value="InterPro"/>
</dbReference>
<evidence type="ECO:0000256" key="1">
    <source>
        <dbReference type="ARBA" id="ARBA00007381"/>
    </source>
</evidence>
<dbReference type="GO" id="GO:0005524">
    <property type="term" value="F:ATP binding"/>
    <property type="evidence" value="ECO:0007669"/>
    <property type="project" value="UniProtKB-KW"/>
</dbReference>
<gene>
    <name evidence="4" type="ORF">CfE428DRAFT_0342</name>
</gene>
<dbReference type="InterPro" id="IPR043129">
    <property type="entry name" value="ATPase_NBD"/>
</dbReference>
<dbReference type="InterPro" id="IPR029047">
    <property type="entry name" value="HSP70_peptide-bd_sf"/>
</dbReference>
<dbReference type="AlphaFoldDB" id="B4CUH9"/>
<dbReference type="eggNOG" id="COG0443">
    <property type="taxonomic scope" value="Bacteria"/>
</dbReference>
<keyword evidence="3" id="KW-0067">ATP-binding</keyword>
<sequence>MADEFDKIHGENPLLDLQSYQDLYNRALTAKIQLSSRTRTTIVHSYNGKSVKLDLTRDEYENRCRHLLEKCKTICEIVMQEAGLQWSQIDRILLTGGMTRMPSVRDMIKAISNVPVADDVSPDEAVAIGAAVQGVLSLLSEEDKLGERVLPQEVRDQFSSEDGSLIKVTNITTHTLGVVLWDDGKVEEYVFPMIRKMTPVPVETKNSFGTAKANMKNAIVRVVEGESTVPGECTPLGICDIELPPFLPKGSPVELTYSYNENQVLEVIVDAYGRQNRVQIARNTGLSDSEIETATADLLQIKVV</sequence>
<name>B4CUH9_9BACT</name>
<keyword evidence="2" id="KW-0547">Nucleotide-binding</keyword>
<dbReference type="PRINTS" id="PR00301">
    <property type="entry name" value="HEATSHOCK70"/>
</dbReference>
<dbReference type="InParanoid" id="B4CUH9"/>
<protein>
    <submittedName>
        <fullName evidence="4">DnaK protein</fullName>
    </submittedName>
</protein>
<dbReference type="Proteomes" id="UP000005824">
    <property type="component" value="Unassembled WGS sequence"/>
</dbReference>
<dbReference type="Pfam" id="PF00012">
    <property type="entry name" value="HSP70"/>
    <property type="match status" value="1"/>
</dbReference>
<accession>B4CUH9</accession>
<dbReference type="SUPFAM" id="SSF53067">
    <property type="entry name" value="Actin-like ATPase domain"/>
    <property type="match status" value="1"/>
</dbReference>
<evidence type="ECO:0000313" key="4">
    <source>
        <dbReference type="EMBL" id="EDY22217.1"/>
    </source>
</evidence>
<dbReference type="STRING" id="497964.CfE428DRAFT_0342"/>
<comment type="caution">
    <text evidence="4">The sequence shown here is derived from an EMBL/GenBank/DDBJ whole genome shotgun (WGS) entry which is preliminary data.</text>
</comment>
<dbReference type="Gene3D" id="3.90.640.10">
    <property type="entry name" value="Actin, Chain A, domain 4"/>
    <property type="match status" value="1"/>
</dbReference>
<dbReference type="InterPro" id="IPR018181">
    <property type="entry name" value="Heat_shock_70_CS"/>
</dbReference>
<dbReference type="RefSeq" id="WP_006977669.1">
    <property type="nucleotide sequence ID" value="NZ_ABVL01000001.1"/>
</dbReference>
<dbReference type="InterPro" id="IPR013126">
    <property type="entry name" value="Hsp_70_fam"/>
</dbReference>
<dbReference type="Gene3D" id="3.30.420.40">
    <property type="match status" value="2"/>
</dbReference>